<dbReference type="InterPro" id="IPR051910">
    <property type="entry name" value="ComF/GntX_DNA_util-trans"/>
</dbReference>
<evidence type="ECO:0000259" key="2">
    <source>
        <dbReference type="Pfam" id="PF00156"/>
    </source>
</evidence>
<reference evidence="3 4" key="1">
    <citation type="submission" date="2018-03" db="EMBL/GenBank/DDBJ databases">
        <title>Bacillus urumqiensis sp. nov., a moderately haloalkaliphilic bacterium isolated from a salt lake.</title>
        <authorList>
            <person name="Zhao B."/>
            <person name="Liao Z."/>
        </authorList>
    </citation>
    <scope>NUCLEOTIDE SEQUENCE [LARGE SCALE GENOMIC DNA]</scope>
    <source>
        <strain evidence="3 4">BZ-SZ-XJ18</strain>
    </source>
</reference>
<dbReference type="Proteomes" id="UP000243650">
    <property type="component" value="Unassembled WGS sequence"/>
</dbReference>
<dbReference type="AlphaFoldDB" id="A0A2P6MHD1"/>
<evidence type="ECO:0000256" key="1">
    <source>
        <dbReference type="ARBA" id="ARBA00008007"/>
    </source>
</evidence>
<organism evidence="3 4">
    <name type="scientific">Alkalicoccus urumqiensis</name>
    <name type="common">Bacillus urumqiensis</name>
    <dbReference type="NCBI Taxonomy" id="1548213"/>
    <lineage>
        <taxon>Bacteria</taxon>
        <taxon>Bacillati</taxon>
        <taxon>Bacillota</taxon>
        <taxon>Bacilli</taxon>
        <taxon>Bacillales</taxon>
        <taxon>Bacillaceae</taxon>
        <taxon>Alkalicoccus</taxon>
    </lineage>
</organism>
<dbReference type="InterPro" id="IPR029057">
    <property type="entry name" value="PRTase-like"/>
</dbReference>
<comment type="similarity">
    <text evidence="1">Belongs to the ComF/GntX family.</text>
</comment>
<dbReference type="PANTHER" id="PTHR47505:SF1">
    <property type="entry name" value="DNA UTILIZATION PROTEIN YHGH"/>
    <property type="match status" value="1"/>
</dbReference>
<proteinExistence type="inferred from homology"/>
<comment type="caution">
    <text evidence="3">The sequence shown here is derived from an EMBL/GenBank/DDBJ whole genome shotgun (WGS) entry which is preliminary data.</text>
</comment>
<feature type="domain" description="Phosphoribosyltransferase" evidence="2">
    <location>
        <begin position="28"/>
        <end position="102"/>
    </location>
</feature>
<dbReference type="CDD" id="cd06223">
    <property type="entry name" value="PRTases_typeI"/>
    <property type="match status" value="1"/>
</dbReference>
<evidence type="ECO:0000313" key="4">
    <source>
        <dbReference type="Proteomes" id="UP000243650"/>
    </source>
</evidence>
<protein>
    <recommendedName>
        <fullName evidence="2">Phosphoribosyltransferase domain-containing protein</fullName>
    </recommendedName>
</protein>
<dbReference type="SUPFAM" id="SSF53271">
    <property type="entry name" value="PRTase-like"/>
    <property type="match status" value="1"/>
</dbReference>
<name>A0A2P6MHD1_ALKUR</name>
<dbReference type="InterPro" id="IPR000836">
    <property type="entry name" value="PRTase_dom"/>
</dbReference>
<dbReference type="Gene3D" id="3.40.50.2020">
    <property type="match status" value="1"/>
</dbReference>
<dbReference type="PANTHER" id="PTHR47505">
    <property type="entry name" value="DNA UTILIZATION PROTEIN YHGH"/>
    <property type="match status" value="1"/>
</dbReference>
<dbReference type="Pfam" id="PF00156">
    <property type="entry name" value="Pribosyltran"/>
    <property type="match status" value="1"/>
</dbReference>
<dbReference type="EMBL" id="PVNS01000007">
    <property type="protein sequence ID" value="PRO65671.1"/>
    <property type="molecule type" value="Genomic_DNA"/>
</dbReference>
<sequence length="109" mass="11691">MPLHPDREWERGFNQAALVAAAFPDVQKLLVRTTFSEKQSKSSREGREENLALAFAKAPGAEPGRRPVVLVDDIYTSGATIQAAAAVLREAGFRVAGAVTAARAVRKMG</sequence>
<evidence type="ECO:0000313" key="3">
    <source>
        <dbReference type="EMBL" id="PRO65671.1"/>
    </source>
</evidence>
<gene>
    <name evidence="3" type="ORF">C6I21_09110</name>
</gene>
<accession>A0A2P6MHD1</accession>
<keyword evidence="4" id="KW-1185">Reference proteome</keyword>